<feature type="domain" description="Plastocyanin-like" evidence="7">
    <location>
        <begin position="221"/>
        <end position="356"/>
    </location>
</feature>
<evidence type="ECO:0008006" key="12">
    <source>
        <dbReference type="Google" id="ProtNLM"/>
    </source>
</evidence>
<evidence type="ECO:0000313" key="11">
    <source>
        <dbReference type="Proteomes" id="UP001365542"/>
    </source>
</evidence>
<evidence type="ECO:0000256" key="4">
    <source>
        <dbReference type="ARBA" id="ARBA00023008"/>
    </source>
</evidence>
<keyword evidence="2" id="KW-0479">Metal-binding</keyword>
<evidence type="ECO:0000256" key="3">
    <source>
        <dbReference type="ARBA" id="ARBA00023002"/>
    </source>
</evidence>
<proteinExistence type="inferred from homology"/>
<organism evidence="10 11">
    <name type="scientific">Orbilia ellipsospora</name>
    <dbReference type="NCBI Taxonomy" id="2528407"/>
    <lineage>
        <taxon>Eukaryota</taxon>
        <taxon>Fungi</taxon>
        <taxon>Dikarya</taxon>
        <taxon>Ascomycota</taxon>
        <taxon>Pezizomycotina</taxon>
        <taxon>Orbiliomycetes</taxon>
        <taxon>Orbiliales</taxon>
        <taxon>Orbiliaceae</taxon>
        <taxon>Orbilia</taxon>
    </lineage>
</organism>
<dbReference type="EMBL" id="JAVHJO010000018">
    <property type="protein sequence ID" value="KAK6524213.1"/>
    <property type="molecule type" value="Genomic_DNA"/>
</dbReference>
<dbReference type="Pfam" id="PF00394">
    <property type="entry name" value="Cu-oxidase"/>
    <property type="match status" value="1"/>
</dbReference>
<dbReference type="InterPro" id="IPR001117">
    <property type="entry name" value="Cu-oxidase_2nd"/>
</dbReference>
<keyword evidence="11" id="KW-1185">Reference proteome</keyword>
<keyword evidence="4" id="KW-0186">Copper</keyword>
<evidence type="ECO:0000256" key="2">
    <source>
        <dbReference type="ARBA" id="ARBA00022723"/>
    </source>
</evidence>
<dbReference type="PROSITE" id="PS00079">
    <property type="entry name" value="MULTICOPPER_OXIDASE1"/>
    <property type="match status" value="2"/>
</dbReference>
<dbReference type="Gene3D" id="2.60.40.420">
    <property type="entry name" value="Cupredoxins - blue copper proteins"/>
    <property type="match status" value="3"/>
</dbReference>
<dbReference type="InterPro" id="IPR002355">
    <property type="entry name" value="Cu_oxidase_Cu_BS"/>
</dbReference>
<evidence type="ECO:0000256" key="1">
    <source>
        <dbReference type="ARBA" id="ARBA00010609"/>
    </source>
</evidence>
<evidence type="ECO:0000313" key="10">
    <source>
        <dbReference type="EMBL" id="KAK6524213.1"/>
    </source>
</evidence>
<dbReference type="SUPFAM" id="SSF49503">
    <property type="entry name" value="Cupredoxins"/>
    <property type="match status" value="3"/>
</dbReference>
<comment type="similarity">
    <text evidence="1">Belongs to the multicopper oxidase family.</text>
</comment>
<evidence type="ECO:0000256" key="5">
    <source>
        <dbReference type="SAM" id="MobiDB-lite"/>
    </source>
</evidence>
<name>A0AAV9WS94_9PEZI</name>
<dbReference type="PANTHER" id="PTHR11709">
    <property type="entry name" value="MULTI-COPPER OXIDASE"/>
    <property type="match status" value="1"/>
</dbReference>
<dbReference type="InterPro" id="IPR008972">
    <property type="entry name" value="Cupredoxin"/>
</dbReference>
<dbReference type="InterPro" id="IPR011706">
    <property type="entry name" value="Cu-oxidase_C"/>
</dbReference>
<feature type="domain" description="Plastocyanin-like" evidence="8">
    <location>
        <begin position="552"/>
        <end position="650"/>
    </location>
</feature>
<protein>
    <recommendedName>
        <fullName evidence="12">Laccase</fullName>
    </recommendedName>
</protein>
<dbReference type="GO" id="GO:0033215">
    <property type="term" value="P:reductive iron assimilation"/>
    <property type="evidence" value="ECO:0007669"/>
    <property type="project" value="TreeGrafter"/>
</dbReference>
<dbReference type="InterPro" id="IPR045087">
    <property type="entry name" value="Cu-oxidase_fam"/>
</dbReference>
<reference evidence="10 11" key="1">
    <citation type="submission" date="2019-10" db="EMBL/GenBank/DDBJ databases">
        <authorList>
            <person name="Palmer J.M."/>
        </authorList>
    </citation>
    <scope>NUCLEOTIDE SEQUENCE [LARGE SCALE GENOMIC DNA]</scope>
    <source>
        <strain evidence="10 11">TWF694</strain>
    </source>
</reference>
<dbReference type="PROSITE" id="PS00080">
    <property type="entry name" value="MULTICOPPER_OXIDASE2"/>
    <property type="match status" value="1"/>
</dbReference>
<evidence type="ECO:0000259" key="8">
    <source>
        <dbReference type="Pfam" id="PF07731"/>
    </source>
</evidence>
<feature type="region of interest" description="Disordered" evidence="5">
    <location>
        <begin position="26"/>
        <end position="64"/>
    </location>
</feature>
<dbReference type="GO" id="GO:0005507">
    <property type="term" value="F:copper ion binding"/>
    <property type="evidence" value="ECO:0007669"/>
    <property type="project" value="InterPro"/>
</dbReference>
<dbReference type="Pfam" id="PF07732">
    <property type="entry name" value="Cu-oxidase_3"/>
    <property type="match status" value="1"/>
</dbReference>
<comment type="caution">
    <text evidence="10">The sequence shown here is derived from an EMBL/GenBank/DDBJ whole genome shotgun (WGS) entry which is preliminary data.</text>
</comment>
<dbReference type="InterPro" id="IPR033138">
    <property type="entry name" value="Cu_oxidase_CS"/>
</dbReference>
<feature type="compositionally biased region" description="Basic and acidic residues" evidence="5">
    <location>
        <begin position="29"/>
        <end position="40"/>
    </location>
</feature>
<dbReference type="GO" id="GO:0004322">
    <property type="term" value="F:ferroxidase activity"/>
    <property type="evidence" value="ECO:0007669"/>
    <property type="project" value="TreeGrafter"/>
</dbReference>
<feature type="chain" id="PRO_5043743267" description="Laccase" evidence="6">
    <location>
        <begin position="23"/>
        <end position="684"/>
    </location>
</feature>
<evidence type="ECO:0000256" key="6">
    <source>
        <dbReference type="SAM" id="SignalP"/>
    </source>
</evidence>
<dbReference type="InterPro" id="IPR011707">
    <property type="entry name" value="Cu-oxidase-like_N"/>
</dbReference>
<keyword evidence="6" id="KW-0732">Signal</keyword>
<evidence type="ECO:0000259" key="9">
    <source>
        <dbReference type="Pfam" id="PF07732"/>
    </source>
</evidence>
<dbReference type="GO" id="GO:0033573">
    <property type="term" value="C:high-affinity iron permease complex"/>
    <property type="evidence" value="ECO:0007669"/>
    <property type="project" value="TreeGrafter"/>
</dbReference>
<accession>A0AAV9WS94</accession>
<feature type="domain" description="Plastocyanin-like" evidence="9">
    <location>
        <begin position="112"/>
        <end position="206"/>
    </location>
</feature>
<keyword evidence="3" id="KW-0560">Oxidoreductase</keyword>
<dbReference type="Pfam" id="PF07731">
    <property type="entry name" value="Cu-oxidase_2"/>
    <property type="match status" value="1"/>
</dbReference>
<evidence type="ECO:0000259" key="7">
    <source>
        <dbReference type="Pfam" id="PF00394"/>
    </source>
</evidence>
<dbReference type="Proteomes" id="UP001365542">
    <property type="component" value="Unassembled WGS sequence"/>
</dbReference>
<gene>
    <name evidence="10" type="ORF">TWF694_005870</name>
</gene>
<sequence length="684" mass="75981">MPFSMRQSLFTLLILLAALAAAFPTSPQDDLRPAKVEKRSSNTKTSYFDPAKTPKALKPPPGGGTPTTTYSVVWTVSEKWYDPTYTPPGPNQKGYFSKPMIHVMDESSTEYKYPPPLVKVSSNSVIHLRVVNAGIHEGISVHAHGLYQKDKPWLDGPVGVTQKYIPWGKEFTYKWIIGEQTGTYWLHSHVSGQYPKGLKSPLIIVDGKVEDEENNYGGDRALTLTDWFDRQNDVVDTIYKIGVCGTGKNNLGIPLSPDDAVINDNKGTKTNIIVQKDNDKPIRLRFINQSAYASFFVYIRGRDDANIIPDMTVIEVDGVKTEAKTFKIIPVHPGQRYSILFDPRGVQKQGYVVMAVIDPHEYKASQISNWGNPNCQSNVEFPDEKTMRLSILYDYAFIDYETDNGGSTADPDWTPFVDFTAANRMSFAPSWVGNPGESPYRLCFPFLDGADCTLRTDPAFPYDGFNEQALGPSPTMPAPSRPDPVSGVFQITVQDVGQGLGGLKVGSAAPAAYENLSDRTVMDLVNTGSLSGIWAQRMNTFDVGENVGGTVRTIWIVLKSTVGGHPFHLHGHHFQVIYASGEKKDPQTFNYYSIPVPTANPLRRDTIWLHKNEIIVLAVKLDNPGVWFIHCHNDFHAMSGMAAQMIERKQDLINNKIGTLSGDDLADYKILQQLPGATWPDIRV</sequence>
<dbReference type="AlphaFoldDB" id="A0AAV9WS94"/>
<dbReference type="GO" id="GO:0010106">
    <property type="term" value="P:cellular response to iron ion starvation"/>
    <property type="evidence" value="ECO:0007669"/>
    <property type="project" value="TreeGrafter"/>
</dbReference>
<feature type="signal peptide" evidence="6">
    <location>
        <begin position="1"/>
        <end position="22"/>
    </location>
</feature>
<dbReference type="PANTHER" id="PTHR11709:SF361">
    <property type="entry name" value="IRON TRANSPORT MULTICOPPER OXIDASE FET3"/>
    <property type="match status" value="1"/>
</dbReference>